<feature type="transmembrane region" description="Helical" evidence="1">
    <location>
        <begin position="280"/>
        <end position="301"/>
    </location>
</feature>
<keyword evidence="1" id="KW-1133">Transmembrane helix</keyword>
<dbReference type="Proteomes" id="UP000663853">
    <property type="component" value="Unassembled WGS sequence"/>
</dbReference>
<reference evidence="2" key="1">
    <citation type="submission" date="2021-01" db="EMBL/GenBank/DDBJ databases">
        <authorList>
            <person name="Kaushik A."/>
        </authorList>
    </citation>
    <scope>NUCLEOTIDE SEQUENCE</scope>
    <source>
        <strain evidence="2">AG6-10EEA</strain>
    </source>
</reference>
<feature type="transmembrane region" description="Helical" evidence="1">
    <location>
        <begin position="221"/>
        <end position="238"/>
    </location>
</feature>
<accession>A0A8H3DFF2</accession>
<dbReference type="EMBL" id="CAJMXA010003891">
    <property type="protein sequence ID" value="CAE6524712.1"/>
    <property type="molecule type" value="Genomic_DNA"/>
</dbReference>
<proteinExistence type="predicted"/>
<evidence type="ECO:0000313" key="2">
    <source>
        <dbReference type="EMBL" id="CAE6524712.1"/>
    </source>
</evidence>
<sequence length="506" mass="57004">MSPILRRYLPHGFQEKTTPDGRTYWISFRPLPPSWLPPADVRASNPNLFPEHAYENTSDTKIPRAREELQLPKGVEKNHTPSGSVYYIDSRPRVSWVDPRTVDFNINAEIEKYSQNSTLLFTEGEYFEPPPDAHIEFRLLMDLTKWRVAQSLSGYPDTRIDEVDTVIQMLNSRISACPDLNKLKPMDGAFIRACYRHISSEADMASYGPSNKTKLQPSTPTYAWIVFKFIMYAILLGAPHNYAHRLKKADWVQWSSSHRWTDQQRALDGFLKSLTNEWNLINLTAALLLSAAVGLLTVEGLSTTSQTAILIALTTALASLVMSVTFVWRYQRQLTNIHDLRKIMDEFIYESNAEVMPIFLSLPVSFLLWSAIAFGTAILTHAWHTFSDAGPAIAVGTTAAWGLSLTVGAANNHTDENKELEHPGSRDQPSRINCEKQMANKDEWSLFNSNSKTRSTATQHAKLFMPQIFPALAISSPVPGSCALLTGHRGPLHTRDHTTRVLHDLE</sequence>
<name>A0A8H3DFF2_9AGAM</name>
<dbReference type="AlphaFoldDB" id="A0A8H3DFF2"/>
<organism evidence="2 3">
    <name type="scientific">Rhizoctonia solani</name>
    <dbReference type="NCBI Taxonomy" id="456999"/>
    <lineage>
        <taxon>Eukaryota</taxon>
        <taxon>Fungi</taxon>
        <taxon>Dikarya</taxon>
        <taxon>Basidiomycota</taxon>
        <taxon>Agaricomycotina</taxon>
        <taxon>Agaricomycetes</taxon>
        <taxon>Cantharellales</taxon>
        <taxon>Ceratobasidiaceae</taxon>
        <taxon>Rhizoctonia</taxon>
    </lineage>
</organism>
<keyword evidence="1" id="KW-0812">Transmembrane</keyword>
<protein>
    <recommendedName>
        <fullName evidence="4">WW domain-containing protein</fullName>
    </recommendedName>
</protein>
<comment type="caution">
    <text evidence="2">The sequence shown here is derived from an EMBL/GenBank/DDBJ whole genome shotgun (WGS) entry which is preliminary data.</text>
</comment>
<evidence type="ECO:0000313" key="3">
    <source>
        <dbReference type="Proteomes" id="UP000663853"/>
    </source>
</evidence>
<keyword evidence="1" id="KW-0472">Membrane</keyword>
<evidence type="ECO:0000256" key="1">
    <source>
        <dbReference type="SAM" id="Phobius"/>
    </source>
</evidence>
<feature type="transmembrane region" description="Helical" evidence="1">
    <location>
        <begin position="389"/>
        <end position="410"/>
    </location>
</feature>
<evidence type="ECO:0008006" key="4">
    <source>
        <dbReference type="Google" id="ProtNLM"/>
    </source>
</evidence>
<gene>
    <name evidence="2" type="ORF">RDB_LOCUS156782</name>
</gene>
<feature type="transmembrane region" description="Helical" evidence="1">
    <location>
        <begin position="307"/>
        <end position="328"/>
    </location>
</feature>
<feature type="transmembrane region" description="Helical" evidence="1">
    <location>
        <begin position="358"/>
        <end position="383"/>
    </location>
</feature>